<dbReference type="Gene3D" id="3.40.50.1820">
    <property type="entry name" value="alpha/beta hydrolase"/>
    <property type="match status" value="1"/>
</dbReference>
<keyword evidence="3 8" id="KW-0719">Serine esterase</keyword>
<keyword evidence="4 8" id="KW-0964">Secreted</keyword>
<keyword evidence="9" id="KW-0812">Transmembrane</keyword>
<sequence length="65" mass="6998">MAASCPNTKLVLGGYSQGAMVIDLITIARAPVAGFIPKRYRRRWLITSPRSPSSGIRPTDILAGQ</sequence>
<gene>
    <name evidence="10" type="ORF">I551_6130</name>
</gene>
<keyword evidence="9" id="KW-1133">Transmembrane helix</keyword>
<comment type="function">
    <text evidence="8">Catalyzes the hydrolysis of complex carboxylic polyesters found in the cell wall of plants. Degrades cutin, a macromolecule that forms the structure of the plant cuticle.</text>
</comment>
<dbReference type="SUPFAM" id="SSF53474">
    <property type="entry name" value="alpha/beta-Hydrolases"/>
    <property type="match status" value="1"/>
</dbReference>
<evidence type="ECO:0000313" key="10">
    <source>
        <dbReference type="EMBL" id="EUA87409.1"/>
    </source>
</evidence>
<comment type="caution">
    <text evidence="10">The sequence shown here is derived from an EMBL/GenBank/DDBJ whole genome shotgun (WGS) entry which is preliminary data.</text>
</comment>
<evidence type="ECO:0000313" key="11">
    <source>
        <dbReference type="Proteomes" id="UP000020681"/>
    </source>
</evidence>
<keyword evidence="5" id="KW-0732">Signal</keyword>
<reference evidence="10 11" key="1">
    <citation type="submission" date="2014-01" db="EMBL/GenBank/DDBJ databases">
        <authorList>
            <person name="Dobos K."/>
            <person name="Lenaerts A."/>
            <person name="Ordway D."/>
            <person name="DeGroote M.A."/>
            <person name="Parker T."/>
            <person name="Sizemore C."/>
            <person name="Tallon L.J."/>
            <person name="Sadzewicz L.K."/>
            <person name="Sengamalay N."/>
            <person name="Fraser C.M."/>
            <person name="Hine E."/>
            <person name="Shefchek K.A."/>
            <person name="Das S.P."/>
            <person name="Tettelin H."/>
        </authorList>
    </citation>
    <scope>NUCLEOTIDE SEQUENCE [LARGE SCALE GENOMIC DNA]</scope>
    <source>
        <strain evidence="10 11">Harvey</strain>
    </source>
</reference>
<evidence type="ECO:0000256" key="6">
    <source>
        <dbReference type="ARBA" id="ARBA00022801"/>
    </source>
</evidence>
<feature type="transmembrane region" description="Helical" evidence="9">
    <location>
        <begin position="15"/>
        <end position="36"/>
    </location>
</feature>
<comment type="subcellular location">
    <subcellularLocation>
        <location evidence="1 8">Secreted</location>
    </subcellularLocation>
</comment>
<keyword evidence="9" id="KW-0472">Membrane</keyword>
<keyword evidence="6 8" id="KW-0378">Hydrolase</keyword>
<evidence type="ECO:0000256" key="4">
    <source>
        <dbReference type="ARBA" id="ARBA00022525"/>
    </source>
</evidence>
<dbReference type="Proteomes" id="UP000020681">
    <property type="component" value="Unassembled WGS sequence"/>
</dbReference>
<protein>
    <recommendedName>
        <fullName evidence="8">Cutinase</fullName>
        <ecNumber evidence="8">3.1.1.-</ecNumber>
    </recommendedName>
</protein>
<dbReference type="InterPro" id="IPR043580">
    <property type="entry name" value="CUTINASE_1"/>
</dbReference>
<keyword evidence="11" id="KW-1185">Reference proteome</keyword>
<evidence type="ECO:0000256" key="9">
    <source>
        <dbReference type="SAM" id="Phobius"/>
    </source>
</evidence>
<dbReference type="Pfam" id="PF01083">
    <property type="entry name" value="Cutinase"/>
    <property type="match status" value="1"/>
</dbReference>
<organism evidence="10 11">
    <name type="scientific">Mycobacterium ulcerans str. Harvey</name>
    <dbReference type="NCBI Taxonomy" id="1299332"/>
    <lineage>
        <taxon>Bacteria</taxon>
        <taxon>Bacillati</taxon>
        <taxon>Actinomycetota</taxon>
        <taxon>Actinomycetes</taxon>
        <taxon>Mycobacteriales</taxon>
        <taxon>Mycobacteriaceae</taxon>
        <taxon>Mycobacterium</taxon>
        <taxon>Mycobacterium ulcerans group</taxon>
    </lineage>
</organism>
<evidence type="ECO:0000256" key="5">
    <source>
        <dbReference type="ARBA" id="ARBA00022729"/>
    </source>
</evidence>
<dbReference type="InterPro" id="IPR000675">
    <property type="entry name" value="Cutinase/axe"/>
</dbReference>
<evidence type="ECO:0000256" key="8">
    <source>
        <dbReference type="RuleBase" id="RU361263"/>
    </source>
</evidence>
<comment type="similarity">
    <text evidence="2 8">Belongs to the cutinase family.</text>
</comment>
<evidence type="ECO:0000256" key="1">
    <source>
        <dbReference type="ARBA" id="ARBA00004613"/>
    </source>
</evidence>
<accession>A0ABN0QRZ4</accession>
<proteinExistence type="inferred from homology"/>
<dbReference type="InterPro" id="IPR029058">
    <property type="entry name" value="AB_hydrolase_fold"/>
</dbReference>
<dbReference type="EC" id="3.1.1.-" evidence="8"/>
<evidence type="ECO:0000256" key="3">
    <source>
        <dbReference type="ARBA" id="ARBA00022487"/>
    </source>
</evidence>
<dbReference type="EMBL" id="JAOL01000162">
    <property type="protein sequence ID" value="EUA87409.1"/>
    <property type="molecule type" value="Genomic_DNA"/>
</dbReference>
<name>A0ABN0QRZ4_MYCUL</name>
<evidence type="ECO:0000256" key="7">
    <source>
        <dbReference type="ARBA" id="ARBA00023157"/>
    </source>
</evidence>
<keyword evidence="7" id="KW-1015">Disulfide bond</keyword>
<evidence type="ECO:0000256" key="2">
    <source>
        <dbReference type="ARBA" id="ARBA00007534"/>
    </source>
</evidence>
<dbReference type="PROSITE" id="PS00155">
    <property type="entry name" value="CUTINASE_1"/>
    <property type="match status" value="1"/>
</dbReference>